<dbReference type="GO" id="GO:0006412">
    <property type="term" value="P:translation"/>
    <property type="evidence" value="ECO:0007669"/>
    <property type="project" value="UniProtKB-UniRule"/>
</dbReference>
<dbReference type="GO" id="GO:1990904">
    <property type="term" value="C:ribonucleoprotein complex"/>
    <property type="evidence" value="ECO:0007669"/>
    <property type="project" value="UniProtKB-KW"/>
</dbReference>
<keyword evidence="5" id="KW-0820">tRNA-binding</keyword>
<dbReference type="HAMAP" id="MF_01333_B">
    <property type="entry name" value="Ribosomal_uL5_B"/>
    <property type="match status" value="1"/>
</dbReference>
<proteinExistence type="inferred from homology"/>
<evidence type="ECO:0000259" key="8">
    <source>
        <dbReference type="Pfam" id="PF00673"/>
    </source>
</evidence>
<accession>A0A1F6A7P0</accession>
<dbReference type="EMBL" id="MFJN01000044">
    <property type="protein sequence ID" value="OGG20533.1"/>
    <property type="molecule type" value="Genomic_DNA"/>
</dbReference>
<evidence type="ECO:0000313" key="10">
    <source>
        <dbReference type="Proteomes" id="UP000177092"/>
    </source>
</evidence>
<dbReference type="InterPro" id="IPR031310">
    <property type="entry name" value="Ribosomal_uL5_N"/>
</dbReference>
<dbReference type="Pfam" id="PF00281">
    <property type="entry name" value="Ribosomal_L5"/>
    <property type="match status" value="1"/>
</dbReference>
<feature type="domain" description="Large ribosomal subunit protein uL5 N-terminal" evidence="7">
    <location>
        <begin position="24"/>
        <end position="80"/>
    </location>
</feature>
<dbReference type="GO" id="GO:0000049">
    <property type="term" value="F:tRNA binding"/>
    <property type="evidence" value="ECO:0007669"/>
    <property type="project" value="UniProtKB-UniRule"/>
</dbReference>
<evidence type="ECO:0000256" key="2">
    <source>
        <dbReference type="ARBA" id="ARBA00022980"/>
    </source>
</evidence>
<comment type="function">
    <text evidence="5">This is 1 of the proteins that bind and probably mediate the attachment of the 5S RNA into the large ribosomal subunit, where it forms part of the central protuberance. In the 70S ribosome it contacts protein S13 of the 30S subunit (bridge B1b), connecting the 2 subunits; this bridge is implicated in subunit movement. Contacts the P site tRNA; the 5S rRNA and some of its associated proteins might help stabilize positioning of ribosome-bound tRNAs.</text>
</comment>
<dbReference type="FunFam" id="3.30.1440.10:FF:000001">
    <property type="entry name" value="50S ribosomal protein L5"/>
    <property type="match status" value="1"/>
</dbReference>
<evidence type="ECO:0000256" key="4">
    <source>
        <dbReference type="ARBA" id="ARBA00035245"/>
    </source>
</evidence>
<protein>
    <recommendedName>
        <fullName evidence="4 5">Large ribosomal subunit protein uL5</fullName>
    </recommendedName>
</protein>
<evidence type="ECO:0000256" key="3">
    <source>
        <dbReference type="ARBA" id="ARBA00023274"/>
    </source>
</evidence>
<dbReference type="GO" id="GO:0005840">
    <property type="term" value="C:ribosome"/>
    <property type="evidence" value="ECO:0007669"/>
    <property type="project" value="UniProtKB-KW"/>
</dbReference>
<feature type="domain" description="Large ribosomal subunit protein uL5 C-terminal" evidence="8">
    <location>
        <begin position="85"/>
        <end position="176"/>
    </location>
</feature>
<keyword evidence="5" id="KW-0694">RNA-binding</keyword>
<dbReference type="GO" id="GO:0019843">
    <property type="term" value="F:rRNA binding"/>
    <property type="evidence" value="ECO:0007669"/>
    <property type="project" value="UniProtKB-UniRule"/>
</dbReference>
<dbReference type="GO" id="GO:0003735">
    <property type="term" value="F:structural constituent of ribosome"/>
    <property type="evidence" value="ECO:0007669"/>
    <property type="project" value="InterPro"/>
</dbReference>
<dbReference type="PIRSF" id="PIRSF002161">
    <property type="entry name" value="Ribosomal_L5"/>
    <property type="match status" value="1"/>
</dbReference>
<dbReference type="STRING" id="1798384.A3D03_00745"/>
<dbReference type="Proteomes" id="UP000177092">
    <property type="component" value="Unassembled WGS sequence"/>
</dbReference>
<dbReference type="InterPro" id="IPR020930">
    <property type="entry name" value="Ribosomal_uL5_bac-type"/>
</dbReference>
<comment type="caution">
    <text evidence="9">The sequence shown here is derived from an EMBL/GenBank/DDBJ whole genome shotgun (WGS) entry which is preliminary data.</text>
</comment>
<dbReference type="InterPro" id="IPR002132">
    <property type="entry name" value="Ribosomal_uL5"/>
</dbReference>
<gene>
    <name evidence="5" type="primary">rplE</name>
    <name evidence="9" type="ORF">A3D03_00745</name>
</gene>
<dbReference type="Pfam" id="PF00673">
    <property type="entry name" value="Ribosomal_L5_C"/>
    <property type="match status" value="1"/>
</dbReference>
<keyword evidence="5" id="KW-0699">rRNA-binding</keyword>
<name>A0A1F6A7P0_9BACT</name>
<keyword evidence="3 5" id="KW-0687">Ribonucleoprotein</keyword>
<comment type="similarity">
    <text evidence="1 5 6">Belongs to the universal ribosomal protein uL5 family.</text>
</comment>
<organism evidence="9 10">
    <name type="scientific">Candidatus Gottesmanbacteria bacterium RIFCSPHIGHO2_02_FULL_40_13</name>
    <dbReference type="NCBI Taxonomy" id="1798384"/>
    <lineage>
        <taxon>Bacteria</taxon>
        <taxon>Candidatus Gottesmaniibacteriota</taxon>
    </lineage>
</organism>
<dbReference type="InterPro" id="IPR022803">
    <property type="entry name" value="Ribosomal_uL5_dom_sf"/>
</dbReference>
<dbReference type="NCBIfam" id="NF000585">
    <property type="entry name" value="PRK00010.1"/>
    <property type="match status" value="1"/>
</dbReference>
<evidence type="ECO:0000256" key="1">
    <source>
        <dbReference type="ARBA" id="ARBA00008553"/>
    </source>
</evidence>
<dbReference type="PANTHER" id="PTHR11994">
    <property type="entry name" value="60S RIBOSOMAL PROTEIN L11-RELATED"/>
    <property type="match status" value="1"/>
</dbReference>
<dbReference type="InterPro" id="IPR031309">
    <property type="entry name" value="Ribosomal_uL5_C"/>
</dbReference>
<keyword evidence="2 5" id="KW-0689">Ribosomal protein</keyword>
<reference evidence="9 10" key="1">
    <citation type="journal article" date="2016" name="Nat. Commun.">
        <title>Thousands of microbial genomes shed light on interconnected biogeochemical processes in an aquifer system.</title>
        <authorList>
            <person name="Anantharaman K."/>
            <person name="Brown C.T."/>
            <person name="Hug L.A."/>
            <person name="Sharon I."/>
            <person name="Castelle C.J."/>
            <person name="Probst A.J."/>
            <person name="Thomas B.C."/>
            <person name="Singh A."/>
            <person name="Wilkins M.J."/>
            <person name="Karaoz U."/>
            <person name="Brodie E.L."/>
            <person name="Williams K.H."/>
            <person name="Hubbard S.S."/>
            <person name="Banfield J.F."/>
        </authorList>
    </citation>
    <scope>NUCLEOTIDE SEQUENCE [LARGE SCALE GENOMIC DNA]</scope>
</reference>
<dbReference type="SUPFAM" id="SSF55282">
    <property type="entry name" value="RL5-like"/>
    <property type="match status" value="1"/>
</dbReference>
<evidence type="ECO:0000313" key="9">
    <source>
        <dbReference type="EMBL" id="OGG20533.1"/>
    </source>
</evidence>
<dbReference type="AlphaFoldDB" id="A0A1F6A7P0"/>
<dbReference type="Gene3D" id="3.30.1440.10">
    <property type="match status" value="1"/>
</dbReference>
<sequence length="180" mass="20265">MQNFYQQFQKEGIAKLKKELGLKNTLALPKLLKIVINVSLGEALTNKNAIEHTVKQIAVITGQKPIVTHAKRDISSFKLRKGDAIGVKVTLRGSRMYDFLEKLIKITLPRIRDFRGLPLSSFDGKGNYTLGISEQIVFPEIEYSEVDKARGLEISIVTTGRDKNQTRKLLEIFGLPLVKN</sequence>
<evidence type="ECO:0000256" key="6">
    <source>
        <dbReference type="RuleBase" id="RU003930"/>
    </source>
</evidence>
<evidence type="ECO:0000259" key="7">
    <source>
        <dbReference type="Pfam" id="PF00281"/>
    </source>
</evidence>
<comment type="subunit">
    <text evidence="5">Part of the 50S ribosomal subunit; part of the 5S rRNA/L5/L18/L25 subcomplex. Contacts the 5S rRNA and the P site tRNA. Forms a bridge to the 30S subunit in the 70S ribosome.</text>
</comment>
<evidence type="ECO:0000256" key="5">
    <source>
        <dbReference type="HAMAP-Rule" id="MF_01333"/>
    </source>
</evidence>